<evidence type="ECO:0000313" key="2">
    <source>
        <dbReference type="EMBL" id="PZE16641.1"/>
    </source>
</evidence>
<comment type="caution">
    <text evidence="2">The sequence shown here is derived from an EMBL/GenBank/DDBJ whole genome shotgun (WGS) entry which is preliminary data.</text>
</comment>
<gene>
    <name evidence="2" type="ORF">DNU06_12360</name>
</gene>
<dbReference type="AlphaFoldDB" id="A0A2W1N158"/>
<keyword evidence="1" id="KW-0732">Signal</keyword>
<feature type="signal peptide" evidence="1">
    <location>
        <begin position="1"/>
        <end position="17"/>
    </location>
</feature>
<organism evidence="2 3">
    <name type="scientific">Putridiphycobacter roseus</name>
    <dbReference type="NCBI Taxonomy" id="2219161"/>
    <lineage>
        <taxon>Bacteria</taxon>
        <taxon>Pseudomonadati</taxon>
        <taxon>Bacteroidota</taxon>
        <taxon>Flavobacteriia</taxon>
        <taxon>Flavobacteriales</taxon>
        <taxon>Crocinitomicaceae</taxon>
        <taxon>Putridiphycobacter</taxon>
    </lineage>
</organism>
<dbReference type="RefSeq" id="WP_111063657.1">
    <property type="nucleotide sequence ID" value="NZ_JBHUCU010000017.1"/>
</dbReference>
<protein>
    <submittedName>
        <fullName evidence="2">Uncharacterized protein</fullName>
    </submittedName>
</protein>
<keyword evidence="3" id="KW-1185">Reference proteome</keyword>
<evidence type="ECO:0000313" key="3">
    <source>
        <dbReference type="Proteomes" id="UP000249248"/>
    </source>
</evidence>
<feature type="chain" id="PRO_5015850565" evidence="1">
    <location>
        <begin position="18"/>
        <end position="248"/>
    </location>
</feature>
<accession>A0A2W1N158</accession>
<evidence type="ECO:0000256" key="1">
    <source>
        <dbReference type="SAM" id="SignalP"/>
    </source>
</evidence>
<name>A0A2W1N158_9FLAO</name>
<reference evidence="2 3" key="1">
    <citation type="submission" date="2018-06" db="EMBL/GenBank/DDBJ databases">
        <title>The draft genome sequence of Crocinitomix sp. SM1701.</title>
        <authorList>
            <person name="Zhang X."/>
        </authorList>
    </citation>
    <scope>NUCLEOTIDE SEQUENCE [LARGE SCALE GENOMIC DNA]</scope>
    <source>
        <strain evidence="2 3">SM1701</strain>
    </source>
</reference>
<dbReference type="Proteomes" id="UP000249248">
    <property type="component" value="Unassembled WGS sequence"/>
</dbReference>
<dbReference type="EMBL" id="QKSB01000007">
    <property type="protein sequence ID" value="PZE16641.1"/>
    <property type="molecule type" value="Genomic_DNA"/>
</dbReference>
<proteinExistence type="predicted"/>
<sequence length="248" mass="28299">MKITFLLVLLFPFFAMTQTSNITLGDSTIQLVKAFNAPASKVLFFNMHEDEQTSIEVSKAFGQGHAINFVYLHHQLTRRVFYNVGKREFSIDPNRIYTKKGRRKTIAPWRPFAFKANNEAAKLANTILSLIKPFKTIVTMHNNTDVEYTIKSYLPEGEEAKNTADIHVSDKWDADDFVYTTSVDFFHHLKAADVNVILQDNVKFVNDGSLSVFCGINGIDYLNIEAQKGHFDAQLKLTEIVYHMLMAH</sequence>
<dbReference type="OrthoDB" id="746143at2"/>